<proteinExistence type="predicted"/>
<organism evidence="1">
    <name type="scientific">marine sediment metagenome</name>
    <dbReference type="NCBI Taxonomy" id="412755"/>
    <lineage>
        <taxon>unclassified sequences</taxon>
        <taxon>metagenomes</taxon>
        <taxon>ecological metagenomes</taxon>
    </lineage>
</organism>
<name>X0ZJJ8_9ZZZZ</name>
<dbReference type="EMBL" id="BARS01055730">
    <property type="protein sequence ID" value="GAG48461.1"/>
    <property type="molecule type" value="Genomic_DNA"/>
</dbReference>
<protein>
    <submittedName>
        <fullName evidence="1">Uncharacterized protein</fullName>
    </submittedName>
</protein>
<dbReference type="AlphaFoldDB" id="X0ZJJ8"/>
<feature type="non-terminal residue" evidence="1">
    <location>
        <position position="43"/>
    </location>
</feature>
<comment type="caution">
    <text evidence="1">The sequence shown here is derived from an EMBL/GenBank/DDBJ whole genome shotgun (WGS) entry which is preliminary data.</text>
</comment>
<sequence>MRSIRPDPKAENPFISNVIIHAEIIPFTRPVGGNCGPLLEGIA</sequence>
<reference evidence="1" key="1">
    <citation type="journal article" date="2014" name="Front. Microbiol.">
        <title>High frequency of phylogenetically diverse reductive dehalogenase-homologous genes in deep subseafloor sedimentary metagenomes.</title>
        <authorList>
            <person name="Kawai M."/>
            <person name="Futagami T."/>
            <person name="Toyoda A."/>
            <person name="Takaki Y."/>
            <person name="Nishi S."/>
            <person name="Hori S."/>
            <person name="Arai W."/>
            <person name="Tsubouchi T."/>
            <person name="Morono Y."/>
            <person name="Uchiyama I."/>
            <person name="Ito T."/>
            <person name="Fujiyama A."/>
            <person name="Inagaki F."/>
            <person name="Takami H."/>
        </authorList>
    </citation>
    <scope>NUCLEOTIDE SEQUENCE</scope>
    <source>
        <strain evidence="1">Expedition CK06-06</strain>
    </source>
</reference>
<gene>
    <name evidence="1" type="ORF">S01H1_82229</name>
</gene>
<evidence type="ECO:0000313" key="1">
    <source>
        <dbReference type="EMBL" id="GAG48461.1"/>
    </source>
</evidence>
<accession>X0ZJJ8</accession>